<name>A0ABM1NHB3_NICVS</name>
<sequence length="189" mass="21844">MKRAYEFCNLQEVALVDQNSSPGGLKLVNPTKVSKKTHNDIVELAMEIQRADNFVYASACNKLQVIAKQVRFLKEQARKVLNETKDNTELHHTACNFVKVPGSTYHLYMRPINQKYFSMLSPEEWNSPHEFLGSFRLEMDQSWTAIAEIERKNSELAFINKCLYSQNNNCEVLQETPMDLTIQMALHNQ</sequence>
<proteinExistence type="predicted"/>
<keyword evidence="1" id="KW-1185">Reference proteome</keyword>
<evidence type="ECO:0000313" key="1">
    <source>
        <dbReference type="Proteomes" id="UP000695000"/>
    </source>
</evidence>
<accession>A0ABM1NHB3</accession>
<dbReference type="GeneID" id="108569245"/>
<dbReference type="InterPro" id="IPR019534">
    <property type="entry name" value="DUF2452"/>
</dbReference>
<dbReference type="PANTHER" id="PTHR14553">
    <property type="entry name" value="UNCHARACTERIZED PROTEIN C1ORF50"/>
    <property type="match status" value="1"/>
</dbReference>
<evidence type="ECO:0000313" key="2">
    <source>
        <dbReference type="RefSeq" id="XP_017786213.1"/>
    </source>
</evidence>
<reference evidence="2" key="1">
    <citation type="submission" date="2025-08" db="UniProtKB">
        <authorList>
            <consortium name="RefSeq"/>
        </authorList>
    </citation>
    <scope>IDENTIFICATION</scope>
    <source>
        <tissue evidence="2">Whole Larva</tissue>
    </source>
</reference>
<dbReference type="RefSeq" id="XP_017786213.1">
    <property type="nucleotide sequence ID" value="XM_017930724.1"/>
</dbReference>
<protein>
    <submittedName>
        <fullName evidence="2">Uncharacterized protein C1orf50 homolog isoform X1</fullName>
    </submittedName>
</protein>
<organism evidence="1 2">
    <name type="scientific">Nicrophorus vespilloides</name>
    <name type="common">Boreal carrion beetle</name>
    <dbReference type="NCBI Taxonomy" id="110193"/>
    <lineage>
        <taxon>Eukaryota</taxon>
        <taxon>Metazoa</taxon>
        <taxon>Ecdysozoa</taxon>
        <taxon>Arthropoda</taxon>
        <taxon>Hexapoda</taxon>
        <taxon>Insecta</taxon>
        <taxon>Pterygota</taxon>
        <taxon>Neoptera</taxon>
        <taxon>Endopterygota</taxon>
        <taxon>Coleoptera</taxon>
        <taxon>Polyphaga</taxon>
        <taxon>Staphyliniformia</taxon>
        <taxon>Silphidae</taxon>
        <taxon>Nicrophorinae</taxon>
        <taxon>Nicrophorus</taxon>
    </lineage>
</organism>
<gene>
    <name evidence="2" type="primary">LOC108569245</name>
</gene>
<dbReference type="PANTHER" id="PTHR14553:SF1">
    <property type="entry name" value="SIMILAR TO CHROMOSOME 1 OPEN READING FRAME 50"/>
    <property type="match status" value="1"/>
</dbReference>
<dbReference type="Pfam" id="PF10504">
    <property type="entry name" value="DUF2452"/>
    <property type="match status" value="1"/>
</dbReference>
<dbReference type="Proteomes" id="UP000695000">
    <property type="component" value="Unplaced"/>
</dbReference>